<sequence length="259" mass="28531">MRALFSEYLCCQEDWMASSLVMTESQEDSETTGGRFSWLTKPDLLVKYHNNSAIVQELIAGKLVSGQWKEHPEFPGNQEMRLYRVWMEDYEVNENRHSRNLSHVRETEGSYEGIDASALGGAVPNSNNSSTPGIPKEKKEKKEKTDDQLARAAIVKVNANLLEISQWEFKLKTAGVAPVVATAFVSQMQTEEQNLREAKSALENALAGGRPLKDVTDRLDAANTQYRGASVQIRKHATVPKARAAKAKAKGAAAPNGAA</sequence>
<comment type="caution">
    <text evidence="2">The sequence shown here is derived from an EMBL/GenBank/DDBJ whole genome shotgun (WGS) entry which is preliminary data.</text>
</comment>
<dbReference type="OrthoDB" id="10683884at2759"/>
<dbReference type="Proteomes" id="UP001152797">
    <property type="component" value="Unassembled WGS sequence"/>
</dbReference>
<reference evidence="3 4" key="2">
    <citation type="submission" date="2024-05" db="EMBL/GenBank/DDBJ databases">
        <authorList>
            <person name="Chen Y."/>
            <person name="Shah S."/>
            <person name="Dougan E. K."/>
            <person name="Thang M."/>
            <person name="Chan C."/>
        </authorList>
    </citation>
    <scope>NUCLEOTIDE SEQUENCE [LARGE SCALE GENOMIC DNA]</scope>
</reference>
<dbReference type="EMBL" id="CAMXCT030000391">
    <property type="protein sequence ID" value="CAL4765447.1"/>
    <property type="molecule type" value="Genomic_DNA"/>
</dbReference>
<dbReference type="EMBL" id="CAMXCT010000391">
    <property type="protein sequence ID" value="CAI3978135.1"/>
    <property type="molecule type" value="Genomic_DNA"/>
</dbReference>
<feature type="compositionally biased region" description="Basic and acidic residues" evidence="1">
    <location>
        <begin position="135"/>
        <end position="146"/>
    </location>
</feature>
<evidence type="ECO:0000313" key="4">
    <source>
        <dbReference type="Proteomes" id="UP001152797"/>
    </source>
</evidence>
<feature type="region of interest" description="Disordered" evidence="1">
    <location>
        <begin position="116"/>
        <end position="146"/>
    </location>
</feature>
<organism evidence="2">
    <name type="scientific">Cladocopium goreaui</name>
    <dbReference type="NCBI Taxonomy" id="2562237"/>
    <lineage>
        <taxon>Eukaryota</taxon>
        <taxon>Sar</taxon>
        <taxon>Alveolata</taxon>
        <taxon>Dinophyceae</taxon>
        <taxon>Suessiales</taxon>
        <taxon>Symbiodiniaceae</taxon>
        <taxon>Cladocopium</taxon>
    </lineage>
</organism>
<keyword evidence="4" id="KW-1185">Reference proteome</keyword>
<gene>
    <name evidence="2" type="ORF">C1SCF055_LOCUS6209</name>
</gene>
<proteinExistence type="predicted"/>
<dbReference type="AlphaFoldDB" id="A0A9P1BRW1"/>
<reference evidence="2" key="1">
    <citation type="submission" date="2022-10" db="EMBL/GenBank/DDBJ databases">
        <authorList>
            <person name="Chen Y."/>
            <person name="Dougan E. K."/>
            <person name="Chan C."/>
            <person name="Rhodes N."/>
            <person name="Thang M."/>
        </authorList>
    </citation>
    <scope>NUCLEOTIDE SEQUENCE</scope>
</reference>
<evidence type="ECO:0000313" key="3">
    <source>
        <dbReference type="EMBL" id="CAL4765447.1"/>
    </source>
</evidence>
<protein>
    <submittedName>
        <fullName evidence="2">Uncharacterized protein</fullName>
    </submittedName>
</protein>
<dbReference type="EMBL" id="CAMXCT020000391">
    <property type="protein sequence ID" value="CAL1131510.1"/>
    <property type="molecule type" value="Genomic_DNA"/>
</dbReference>
<feature type="compositionally biased region" description="Low complexity" evidence="1">
    <location>
        <begin position="250"/>
        <end position="259"/>
    </location>
</feature>
<accession>A0A9P1BRW1</accession>
<name>A0A9P1BRW1_9DINO</name>
<evidence type="ECO:0000313" key="2">
    <source>
        <dbReference type="EMBL" id="CAI3978135.1"/>
    </source>
</evidence>
<feature type="compositionally biased region" description="Basic residues" evidence="1">
    <location>
        <begin position="233"/>
        <end position="249"/>
    </location>
</feature>
<evidence type="ECO:0000256" key="1">
    <source>
        <dbReference type="SAM" id="MobiDB-lite"/>
    </source>
</evidence>
<feature type="region of interest" description="Disordered" evidence="1">
    <location>
        <begin position="233"/>
        <end position="259"/>
    </location>
</feature>